<sequence>MADSARDATALAATHGIPEPTTLGTQLREILTLAHAFERRLGSHLSVNPTDLAAMEHLIEEGPLTPSDLATRLGISTAASTLVVDRLVSLGHVSRSPHPHDRRKIVVVPSPDSIARAMSELVPVISSVNDVVASLDPEERETIERFLGRVADVYRSAVDAP</sequence>
<dbReference type="SUPFAM" id="SSF46785">
    <property type="entry name" value="Winged helix' DNA-binding domain"/>
    <property type="match status" value="1"/>
</dbReference>
<dbReference type="Gene3D" id="1.10.10.10">
    <property type="entry name" value="Winged helix-like DNA-binding domain superfamily/Winged helix DNA-binding domain"/>
    <property type="match status" value="1"/>
</dbReference>
<evidence type="ECO:0000259" key="1">
    <source>
        <dbReference type="PROSITE" id="PS50995"/>
    </source>
</evidence>
<dbReference type="PANTHER" id="PTHR33164:SF106">
    <property type="entry name" value="TRANSCRIPTIONAL REGULATORY PROTEIN"/>
    <property type="match status" value="1"/>
</dbReference>
<dbReference type="EMBL" id="CP020715">
    <property type="protein sequence ID" value="ARJ07065.1"/>
    <property type="molecule type" value="Genomic_DNA"/>
</dbReference>
<dbReference type="Proteomes" id="UP000192775">
    <property type="component" value="Chromosome"/>
</dbReference>
<protein>
    <submittedName>
        <fullName evidence="2">MarR family transcriptional regulator</fullName>
    </submittedName>
</protein>
<accession>A0A1X9LPD0</accession>
<dbReference type="AlphaFoldDB" id="A0A1X9LPD0"/>
<keyword evidence="3" id="KW-1185">Reference proteome</keyword>
<dbReference type="GO" id="GO:0006950">
    <property type="term" value="P:response to stress"/>
    <property type="evidence" value="ECO:0007669"/>
    <property type="project" value="TreeGrafter"/>
</dbReference>
<dbReference type="STRING" id="1619308.B5808_18905"/>
<dbReference type="InterPro" id="IPR036388">
    <property type="entry name" value="WH-like_DNA-bd_sf"/>
</dbReference>
<dbReference type="SMART" id="SM00347">
    <property type="entry name" value="HTH_MARR"/>
    <property type="match status" value="1"/>
</dbReference>
<name>A0A1X9LPD0_9MICO</name>
<dbReference type="InterPro" id="IPR039422">
    <property type="entry name" value="MarR/SlyA-like"/>
</dbReference>
<evidence type="ECO:0000313" key="3">
    <source>
        <dbReference type="Proteomes" id="UP000192775"/>
    </source>
</evidence>
<dbReference type="InterPro" id="IPR000835">
    <property type="entry name" value="HTH_MarR-typ"/>
</dbReference>
<reference evidence="2 3" key="1">
    <citation type="submission" date="2017-04" db="EMBL/GenBank/DDBJ databases">
        <authorList>
            <person name="Afonso C.L."/>
            <person name="Miller P.J."/>
            <person name="Scott M.A."/>
            <person name="Spackman E."/>
            <person name="Goraichik I."/>
            <person name="Dimitrov K.M."/>
            <person name="Suarez D.L."/>
            <person name="Swayne D.E."/>
        </authorList>
    </citation>
    <scope>NUCLEOTIDE SEQUENCE [LARGE SCALE GENOMIC DNA]</scope>
    <source>
        <strain evidence="3">XA(T)</strain>
    </source>
</reference>
<evidence type="ECO:0000313" key="2">
    <source>
        <dbReference type="EMBL" id="ARJ07065.1"/>
    </source>
</evidence>
<dbReference type="GO" id="GO:0003700">
    <property type="term" value="F:DNA-binding transcription factor activity"/>
    <property type="evidence" value="ECO:0007669"/>
    <property type="project" value="InterPro"/>
</dbReference>
<dbReference type="InterPro" id="IPR036390">
    <property type="entry name" value="WH_DNA-bd_sf"/>
</dbReference>
<dbReference type="PRINTS" id="PR00598">
    <property type="entry name" value="HTHMARR"/>
</dbReference>
<dbReference type="PROSITE" id="PS50995">
    <property type="entry name" value="HTH_MARR_2"/>
    <property type="match status" value="1"/>
</dbReference>
<gene>
    <name evidence="2" type="ORF">B5808_18905</name>
</gene>
<dbReference type="Pfam" id="PF01047">
    <property type="entry name" value="MarR"/>
    <property type="match status" value="1"/>
</dbReference>
<feature type="domain" description="HTH marR-type" evidence="1">
    <location>
        <begin position="20"/>
        <end position="152"/>
    </location>
</feature>
<proteinExistence type="predicted"/>
<organism evidence="2 3">
    <name type="scientific">Cnuibacter physcomitrellae</name>
    <dbReference type="NCBI Taxonomy" id="1619308"/>
    <lineage>
        <taxon>Bacteria</taxon>
        <taxon>Bacillati</taxon>
        <taxon>Actinomycetota</taxon>
        <taxon>Actinomycetes</taxon>
        <taxon>Micrococcales</taxon>
        <taxon>Microbacteriaceae</taxon>
        <taxon>Cnuibacter</taxon>
    </lineage>
</organism>
<dbReference type="PANTHER" id="PTHR33164">
    <property type="entry name" value="TRANSCRIPTIONAL REGULATOR, MARR FAMILY"/>
    <property type="match status" value="1"/>
</dbReference>
<dbReference type="KEGG" id="cphy:B5808_18905"/>
<dbReference type="RefSeq" id="WP_085021202.1">
    <property type="nucleotide sequence ID" value="NZ_BMHD01000001.1"/>
</dbReference>